<dbReference type="Pfam" id="PF00078">
    <property type="entry name" value="RVT_1"/>
    <property type="match status" value="1"/>
</dbReference>
<dbReference type="Proteomes" id="UP001187531">
    <property type="component" value="Unassembled WGS sequence"/>
</dbReference>
<organism evidence="2 3">
    <name type="scientific">Artemia franciscana</name>
    <name type="common">Brine shrimp</name>
    <name type="synonym">Artemia sanfranciscana</name>
    <dbReference type="NCBI Taxonomy" id="6661"/>
    <lineage>
        <taxon>Eukaryota</taxon>
        <taxon>Metazoa</taxon>
        <taxon>Ecdysozoa</taxon>
        <taxon>Arthropoda</taxon>
        <taxon>Crustacea</taxon>
        <taxon>Branchiopoda</taxon>
        <taxon>Anostraca</taxon>
        <taxon>Artemiidae</taxon>
        <taxon>Artemia</taxon>
    </lineage>
</organism>
<evidence type="ECO:0000259" key="1">
    <source>
        <dbReference type="PROSITE" id="PS50878"/>
    </source>
</evidence>
<evidence type="ECO:0000313" key="2">
    <source>
        <dbReference type="EMBL" id="KAK2713640.1"/>
    </source>
</evidence>
<dbReference type="EMBL" id="JAVRJZ010000014">
    <property type="protein sequence ID" value="KAK2713640.1"/>
    <property type="molecule type" value="Genomic_DNA"/>
</dbReference>
<feature type="non-terminal residue" evidence="2">
    <location>
        <position position="97"/>
    </location>
</feature>
<protein>
    <recommendedName>
        <fullName evidence="1">Reverse transcriptase domain-containing protein</fullName>
    </recommendedName>
</protein>
<name>A0AA88L9X5_ARTSF</name>
<dbReference type="AlphaFoldDB" id="A0AA88L9X5"/>
<keyword evidence="3" id="KW-1185">Reference proteome</keyword>
<feature type="domain" description="Reverse transcriptase" evidence="1">
    <location>
        <begin position="1"/>
        <end position="97"/>
    </location>
</feature>
<proteinExistence type="predicted"/>
<gene>
    <name evidence="2" type="ORF">QYM36_009497</name>
</gene>
<accession>A0AA88L9X5</accession>
<sequence>VKNDLGVPRGGVLSPILFVICCSDLVMSTVLGCKTCIYAGDIALVTTGKTPLLLQSGMQKALNNVQQWCSKNNMTLSPEKTVGMLFSKTNNNAAIPQ</sequence>
<dbReference type="InterPro" id="IPR000477">
    <property type="entry name" value="RT_dom"/>
</dbReference>
<comment type="caution">
    <text evidence="2">The sequence shown here is derived from an EMBL/GenBank/DDBJ whole genome shotgun (WGS) entry which is preliminary data.</text>
</comment>
<dbReference type="PROSITE" id="PS50878">
    <property type="entry name" value="RT_POL"/>
    <property type="match status" value="1"/>
</dbReference>
<evidence type="ECO:0000313" key="3">
    <source>
        <dbReference type="Proteomes" id="UP001187531"/>
    </source>
</evidence>
<feature type="non-terminal residue" evidence="2">
    <location>
        <position position="1"/>
    </location>
</feature>
<reference evidence="2" key="1">
    <citation type="submission" date="2023-07" db="EMBL/GenBank/DDBJ databases">
        <title>Chromosome-level genome assembly of Artemia franciscana.</title>
        <authorList>
            <person name="Jo E."/>
        </authorList>
    </citation>
    <scope>NUCLEOTIDE SEQUENCE</scope>
    <source>
        <tissue evidence="2">Whole body</tissue>
    </source>
</reference>